<dbReference type="GO" id="GO:0006526">
    <property type="term" value="P:L-arginine biosynthetic process"/>
    <property type="evidence" value="ECO:0007669"/>
    <property type="project" value="InterPro"/>
</dbReference>
<gene>
    <name evidence="5" type="ORF">SAMN04488004_1067</name>
</gene>
<dbReference type="Pfam" id="PF07687">
    <property type="entry name" value="M20_dimer"/>
    <property type="match status" value="1"/>
</dbReference>
<name>A0A1I4E4D8_9RHOB</name>
<organism evidence="5 6">
    <name type="scientific">Loktanella salsilacus</name>
    <dbReference type="NCBI Taxonomy" id="195913"/>
    <lineage>
        <taxon>Bacteria</taxon>
        <taxon>Pseudomonadati</taxon>
        <taxon>Pseudomonadota</taxon>
        <taxon>Alphaproteobacteria</taxon>
        <taxon>Rhodobacterales</taxon>
        <taxon>Roseobacteraceae</taxon>
        <taxon>Loktanella</taxon>
    </lineage>
</organism>
<dbReference type="InterPro" id="IPR010169">
    <property type="entry name" value="AcOrn-deacetyl"/>
</dbReference>
<keyword evidence="1" id="KW-0479">Metal-binding</keyword>
<dbReference type="RefSeq" id="WP_090187250.1">
    <property type="nucleotide sequence ID" value="NZ_FOTF01000006.1"/>
</dbReference>
<dbReference type="Proteomes" id="UP000199550">
    <property type="component" value="Unassembled WGS sequence"/>
</dbReference>
<dbReference type="Pfam" id="PF01546">
    <property type="entry name" value="Peptidase_M20"/>
    <property type="match status" value="1"/>
</dbReference>
<evidence type="ECO:0000313" key="6">
    <source>
        <dbReference type="Proteomes" id="UP000199550"/>
    </source>
</evidence>
<dbReference type="Gene3D" id="3.30.70.360">
    <property type="match status" value="1"/>
</dbReference>
<dbReference type="EMBL" id="FOTF01000006">
    <property type="protein sequence ID" value="SFL00622.1"/>
    <property type="molecule type" value="Genomic_DNA"/>
</dbReference>
<dbReference type="InterPro" id="IPR036264">
    <property type="entry name" value="Bact_exopeptidase_dim_dom"/>
</dbReference>
<feature type="domain" description="Peptidase M20 dimerisation" evidence="4">
    <location>
        <begin position="174"/>
        <end position="288"/>
    </location>
</feature>
<dbReference type="InterPro" id="IPR002933">
    <property type="entry name" value="Peptidase_M20"/>
</dbReference>
<dbReference type="AlphaFoldDB" id="A0A1I4E4D8"/>
<dbReference type="GO" id="GO:0008777">
    <property type="term" value="F:acetylornithine deacetylase activity"/>
    <property type="evidence" value="ECO:0007669"/>
    <property type="project" value="TreeGrafter"/>
</dbReference>
<protein>
    <submittedName>
        <fullName evidence="5">Acetylornithine deacetylase</fullName>
    </submittedName>
</protein>
<dbReference type="STRING" id="195913.SAMN04488004_1067"/>
<keyword evidence="2" id="KW-0378">Hydrolase</keyword>
<proteinExistence type="predicted"/>
<reference evidence="6" key="1">
    <citation type="submission" date="2016-10" db="EMBL/GenBank/DDBJ databases">
        <authorList>
            <person name="Varghese N."/>
            <person name="Submissions S."/>
        </authorList>
    </citation>
    <scope>NUCLEOTIDE SEQUENCE [LARGE SCALE GENOMIC DNA]</scope>
    <source>
        <strain evidence="6">DSM 16199</strain>
    </source>
</reference>
<evidence type="ECO:0000256" key="1">
    <source>
        <dbReference type="ARBA" id="ARBA00022723"/>
    </source>
</evidence>
<dbReference type="NCBIfam" id="TIGR01892">
    <property type="entry name" value="AcOrn-deacetyl"/>
    <property type="match status" value="1"/>
</dbReference>
<sequence length="387" mass="41136">MTATPSPRALLDKLVSFPTVSRDSNLDLIDWVETYLQGIGASVVRVPSPCGNKAALYAHVGPMVPGAVVLSGHTDVVPVDGQDWTTDPFTVVEKDGKLFGRGCCDMKGFDALALWAMGLAASQGVSRPLQIALSYDEEIGCTGAPVMIDHMVAHNMPRGDTVLVGEPSMMQVVTGHKGGIGLSVHVRGFEVHSSKITEGVSAVMQAARLIDWANQINAQQVAKTPAPMAAAFDPPFTSLHVGTIQGGTAHNITAKDCHFDLSFRTVPGEDVATWRDLFMAKVAEIQAEMQAIHPETGIDVVQSFGLPGLAPEEQGKAEELARRLTGDNGTHVVSYGTEAGQFQERGFSACVVGPGDIAQAHQPDEFITVDQFAAGQDFMRALVAHLK</sequence>
<evidence type="ECO:0000256" key="3">
    <source>
        <dbReference type="ARBA" id="ARBA00023285"/>
    </source>
</evidence>
<dbReference type="PANTHER" id="PTHR43808">
    <property type="entry name" value="ACETYLORNITHINE DEACETYLASE"/>
    <property type="match status" value="1"/>
</dbReference>
<dbReference type="InterPro" id="IPR011650">
    <property type="entry name" value="Peptidase_M20_dimer"/>
</dbReference>
<dbReference type="PANTHER" id="PTHR43808:SF31">
    <property type="entry name" value="N-ACETYL-L-CITRULLINE DEACETYLASE"/>
    <property type="match status" value="1"/>
</dbReference>
<dbReference type="InterPro" id="IPR050072">
    <property type="entry name" value="Peptidase_M20A"/>
</dbReference>
<dbReference type="NCBIfam" id="NF005710">
    <property type="entry name" value="PRK07522.1"/>
    <property type="match status" value="1"/>
</dbReference>
<keyword evidence="3" id="KW-0170">Cobalt</keyword>
<evidence type="ECO:0000259" key="4">
    <source>
        <dbReference type="Pfam" id="PF07687"/>
    </source>
</evidence>
<dbReference type="GO" id="GO:0046872">
    <property type="term" value="F:metal ion binding"/>
    <property type="evidence" value="ECO:0007669"/>
    <property type="project" value="UniProtKB-KW"/>
</dbReference>
<dbReference type="Gene3D" id="3.40.630.10">
    <property type="entry name" value="Zn peptidases"/>
    <property type="match status" value="1"/>
</dbReference>
<dbReference type="OrthoDB" id="9809784at2"/>
<dbReference type="SUPFAM" id="SSF55031">
    <property type="entry name" value="Bacterial exopeptidase dimerisation domain"/>
    <property type="match status" value="1"/>
</dbReference>
<dbReference type="SUPFAM" id="SSF53187">
    <property type="entry name" value="Zn-dependent exopeptidases"/>
    <property type="match status" value="1"/>
</dbReference>
<accession>A0A1I4E4D8</accession>
<keyword evidence="6" id="KW-1185">Reference proteome</keyword>
<dbReference type="CDD" id="cd03894">
    <property type="entry name" value="M20_ArgE"/>
    <property type="match status" value="1"/>
</dbReference>
<evidence type="ECO:0000313" key="5">
    <source>
        <dbReference type="EMBL" id="SFL00622.1"/>
    </source>
</evidence>
<evidence type="ECO:0000256" key="2">
    <source>
        <dbReference type="ARBA" id="ARBA00022801"/>
    </source>
</evidence>